<keyword evidence="1" id="KW-0812">Transmembrane</keyword>
<dbReference type="AlphaFoldDB" id="A0A151WQS5"/>
<dbReference type="EMBL" id="KQ982821">
    <property type="protein sequence ID" value="KYQ50161.1"/>
    <property type="molecule type" value="Genomic_DNA"/>
</dbReference>
<evidence type="ECO:0000313" key="2">
    <source>
        <dbReference type="EMBL" id="KYQ50161.1"/>
    </source>
</evidence>
<keyword evidence="3" id="KW-1185">Reference proteome</keyword>
<dbReference type="Proteomes" id="UP000075809">
    <property type="component" value="Unassembled WGS sequence"/>
</dbReference>
<accession>A0A151WQS5</accession>
<reference evidence="2 3" key="1">
    <citation type="submission" date="2015-09" db="EMBL/GenBank/DDBJ databases">
        <title>Trachymyrmex zeteki WGS genome.</title>
        <authorList>
            <person name="Nygaard S."/>
            <person name="Hu H."/>
            <person name="Boomsma J."/>
            <person name="Zhang G."/>
        </authorList>
    </citation>
    <scope>NUCLEOTIDE SEQUENCE [LARGE SCALE GENOMIC DNA]</scope>
    <source>
        <strain evidence="2">Tzet28-1</strain>
        <tissue evidence="2">Whole body</tissue>
    </source>
</reference>
<gene>
    <name evidence="2" type="ORF">ALC60_10730</name>
</gene>
<organism evidence="2 3">
    <name type="scientific">Mycetomoellerius zeteki</name>
    <dbReference type="NCBI Taxonomy" id="64791"/>
    <lineage>
        <taxon>Eukaryota</taxon>
        <taxon>Metazoa</taxon>
        <taxon>Ecdysozoa</taxon>
        <taxon>Arthropoda</taxon>
        <taxon>Hexapoda</taxon>
        <taxon>Insecta</taxon>
        <taxon>Pterygota</taxon>
        <taxon>Neoptera</taxon>
        <taxon>Endopterygota</taxon>
        <taxon>Hymenoptera</taxon>
        <taxon>Apocrita</taxon>
        <taxon>Aculeata</taxon>
        <taxon>Formicoidea</taxon>
        <taxon>Formicidae</taxon>
        <taxon>Myrmicinae</taxon>
        <taxon>Mycetomoellerius</taxon>
    </lineage>
</organism>
<evidence type="ECO:0000313" key="3">
    <source>
        <dbReference type="Proteomes" id="UP000075809"/>
    </source>
</evidence>
<evidence type="ECO:0000256" key="1">
    <source>
        <dbReference type="SAM" id="Phobius"/>
    </source>
</evidence>
<keyword evidence="1" id="KW-0472">Membrane</keyword>
<proteinExistence type="predicted"/>
<keyword evidence="1" id="KW-1133">Transmembrane helix</keyword>
<sequence>MNVPSTSRVRNVANELPRVKSECFALRIKILSLKDTSATSLTYLYVQFVPYLLAWHPTHLSCTSFQNYAKCVEIRVHSCVTSPLMYNGYVSGLLRMRLRANVFLAVACTLPLYYLRLAATSNN</sequence>
<feature type="transmembrane region" description="Helical" evidence="1">
    <location>
        <begin position="98"/>
        <end position="115"/>
    </location>
</feature>
<name>A0A151WQS5_9HYME</name>
<protein>
    <submittedName>
        <fullName evidence="2">Uncharacterized protein</fullName>
    </submittedName>
</protein>